<accession>A0A8X6IXG1</accession>
<dbReference type="AlphaFoldDB" id="A0A8X6IXG1"/>
<dbReference type="Proteomes" id="UP000887116">
    <property type="component" value="Unassembled WGS sequence"/>
</dbReference>
<sequence length="95" mass="10665">MYGRVAINHDADTFHDTAAIGSFPEFFWLINSTIFTIGEISPTINSINISTFIGEEYGSPVLIGPVEIKTPPQTCAVVRFRHYSWIKSSVLQTWD</sequence>
<proteinExistence type="predicted"/>
<reference evidence="1" key="1">
    <citation type="submission" date="2020-07" db="EMBL/GenBank/DDBJ databases">
        <title>Multicomponent nature underlies the extraordinary mechanical properties of spider dragline silk.</title>
        <authorList>
            <person name="Kono N."/>
            <person name="Nakamura H."/>
            <person name="Mori M."/>
            <person name="Yoshida Y."/>
            <person name="Ohtoshi R."/>
            <person name="Malay A.D."/>
            <person name="Moran D.A.P."/>
            <person name="Tomita M."/>
            <person name="Numata K."/>
            <person name="Arakawa K."/>
        </authorList>
    </citation>
    <scope>NUCLEOTIDE SEQUENCE</scope>
</reference>
<evidence type="ECO:0000313" key="1">
    <source>
        <dbReference type="EMBL" id="GFR03008.1"/>
    </source>
</evidence>
<name>A0A8X6IXG1_TRICU</name>
<dbReference type="EMBL" id="BMAO01025479">
    <property type="protein sequence ID" value="GFR03008.1"/>
    <property type="molecule type" value="Genomic_DNA"/>
</dbReference>
<protein>
    <submittedName>
        <fullName evidence="1">Uncharacterized protein</fullName>
    </submittedName>
</protein>
<keyword evidence="2" id="KW-1185">Reference proteome</keyword>
<organism evidence="1 2">
    <name type="scientific">Trichonephila clavata</name>
    <name type="common">Joro spider</name>
    <name type="synonym">Nephila clavata</name>
    <dbReference type="NCBI Taxonomy" id="2740835"/>
    <lineage>
        <taxon>Eukaryota</taxon>
        <taxon>Metazoa</taxon>
        <taxon>Ecdysozoa</taxon>
        <taxon>Arthropoda</taxon>
        <taxon>Chelicerata</taxon>
        <taxon>Arachnida</taxon>
        <taxon>Araneae</taxon>
        <taxon>Araneomorphae</taxon>
        <taxon>Entelegynae</taxon>
        <taxon>Araneoidea</taxon>
        <taxon>Nephilidae</taxon>
        <taxon>Trichonephila</taxon>
    </lineage>
</organism>
<comment type="caution">
    <text evidence="1">The sequence shown here is derived from an EMBL/GenBank/DDBJ whole genome shotgun (WGS) entry which is preliminary data.</text>
</comment>
<evidence type="ECO:0000313" key="2">
    <source>
        <dbReference type="Proteomes" id="UP000887116"/>
    </source>
</evidence>
<gene>
    <name evidence="1" type="ORF">TNCT_624051</name>
</gene>